<dbReference type="EC" id="4.1.2.13" evidence="2"/>
<dbReference type="InterPro" id="IPR050246">
    <property type="entry name" value="Class_II_FBP_aldolase"/>
</dbReference>
<name>A0ABS4WYH4_9MICO</name>
<dbReference type="Proteomes" id="UP001519290">
    <property type="component" value="Unassembled WGS sequence"/>
</dbReference>
<dbReference type="GO" id="GO:0004332">
    <property type="term" value="F:fructose-bisphosphate aldolase activity"/>
    <property type="evidence" value="ECO:0007669"/>
    <property type="project" value="UniProtKB-EC"/>
</dbReference>
<evidence type="ECO:0000313" key="2">
    <source>
        <dbReference type="EMBL" id="MBP2381238.1"/>
    </source>
</evidence>
<organism evidence="2 3">
    <name type="scientific">Brachybacterium sacelli</name>
    <dbReference type="NCBI Taxonomy" id="173364"/>
    <lineage>
        <taxon>Bacteria</taxon>
        <taxon>Bacillati</taxon>
        <taxon>Actinomycetota</taxon>
        <taxon>Actinomycetes</taxon>
        <taxon>Micrococcales</taxon>
        <taxon>Dermabacteraceae</taxon>
        <taxon>Brachybacterium</taxon>
    </lineage>
</organism>
<dbReference type="GO" id="GO:0009025">
    <property type="term" value="F:tagatose-bisphosphate aldolase activity"/>
    <property type="evidence" value="ECO:0007669"/>
    <property type="project" value="UniProtKB-EC"/>
</dbReference>
<evidence type="ECO:0000313" key="3">
    <source>
        <dbReference type="Proteomes" id="UP001519290"/>
    </source>
</evidence>
<dbReference type="Pfam" id="PF01116">
    <property type="entry name" value="F_bP_aldolase"/>
    <property type="match status" value="1"/>
</dbReference>
<keyword evidence="2" id="KW-0456">Lyase</keyword>
<dbReference type="SUPFAM" id="SSF51569">
    <property type="entry name" value="Aldolase"/>
    <property type="match status" value="1"/>
</dbReference>
<dbReference type="EMBL" id="JAGIOD010000001">
    <property type="protein sequence ID" value="MBP2381238.1"/>
    <property type="molecule type" value="Genomic_DNA"/>
</dbReference>
<protein>
    <submittedName>
        <fullName evidence="2">Fructose-bisphosphate aldolase class II/tagatose 1,6-diphosphate aldolase GatY/KbaY</fullName>
        <ecNumber evidence="2">4.1.2.13</ecNumber>
        <ecNumber evidence="2">4.1.2.40</ecNumber>
    </submittedName>
</protein>
<gene>
    <name evidence="2" type="ORF">JOF43_001195</name>
</gene>
<comment type="caution">
    <text evidence="2">The sequence shown here is derived from an EMBL/GenBank/DDBJ whole genome shotgun (WGS) entry which is preliminary data.</text>
</comment>
<dbReference type="PANTHER" id="PTHR30304">
    <property type="entry name" value="D-TAGATOSE-1,6-BISPHOSPHATE ALDOLASE"/>
    <property type="match status" value="1"/>
</dbReference>
<dbReference type="InterPro" id="IPR000771">
    <property type="entry name" value="FBA_II"/>
</dbReference>
<dbReference type="Gene3D" id="3.20.20.70">
    <property type="entry name" value="Aldolase class I"/>
    <property type="match status" value="1"/>
</dbReference>
<dbReference type="CDD" id="cd00947">
    <property type="entry name" value="TBP_aldolase_IIB"/>
    <property type="match status" value="1"/>
</dbReference>
<dbReference type="InterPro" id="IPR013785">
    <property type="entry name" value="Aldolase_TIM"/>
</dbReference>
<dbReference type="PANTHER" id="PTHR30304:SF0">
    <property type="entry name" value="D-TAGATOSE-1,6-BISPHOSPHATE ALDOLASE SUBUNIT GATY-RELATED"/>
    <property type="match status" value="1"/>
</dbReference>
<reference evidence="2 3" key="1">
    <citation type="submission" date="2021-03" db="EMBL/GenBank/DDBJ databases">
        <title>Sequencing the genomes of 1000 actinobacteria strains.</title>
        <authorList>
            <person name="Klenk H.-P."/>
        </authorList>
    </citation>
    <scope>NUCLEOTIDE SEQUENCE [LARGE SCALE GENOMIC DNA]</scope>
    <source>
        <strain evidence="2 3">DSM 14566</strain>
    </source>
</reference>
<dbReference type="EC" id="4.1.2.40" evidence="2"/>
<sequence length="288" mass="30789">MPLMPLTPPALRARAHGRGLAAFNVVHLENAESFRLAAEAAGEPVVLQISQNASRFHGGLAPLALATLEVARRAEVEMVVHLDHADDLDLVAEALELGFGSVMYDGSMLPDEENRSRTAQVARLAHEYGAGVEAELGEVGGKDGVHDPSARTDPADAAQFVADTGVDLLAVAVGSSHAMTERSAALDHDLIARLAATLEVPLVLHGSSGVADADLQAAIRAGMTKVNVSTHLNQVFTGEVRHFLEENLDVVDTRRWMHRGREVGAAEAERLIRLFRDAPHSPRVPDRS</sequence>
<dbReference type="PIRSF" id="PIRSF001359">
    <property type="entry name" value="F_bP_aldolase_II"/>
    <property type="match status" value="1"/>
</dbReference>
<keyword evidence="3" id="KW-1185">Reference proteome</keyword>
<accession>A0ABS4WYH4</accession>
<comment type="cofactor">
    <cofactor evidence="1">
        <name>Zn(2+)</name>
        <dbReference type="ChEBI" id="CHEBI:29105"/>
    </cofactor>
</comment>
<proteinExistence type="predicted"/>
<evidence type="ECO:0000256" key="1">
    <source>
        <dbReference type="ARBA" id="ARBA00001947"/>
    </source>
</evidence>